<dbReference type="Proteomes" id="UP000255036">
    <property type="component" value="Unassembled WGS sequence"/>
</dbReference>
<comment type="caution">
    <text evidence="2">The sequence shown here is derived from an EMBL/GenBank/DDBJ whole genome shotgun (WGS) entry which is preliminary data.</text>
</comment>
<feature type="region of interest" description="Disordered" evidence="1">
    <location>
        <begin position="458"/>
        <end position="512"/>
    </location>
</feature>
<dbReference type="AlphaFoldDB" id="A0A371AUI9"/>
<name>A0A371AUI9_9FIRM</name>
<organism evidence="2 3">
    <name type="scientific">Anaerosacchariphilus polymeriproducens</name>
    <dbReference type="NCBI Taxonomy" id="1812858"/>
    <lineage>
        <taxon>Bacteria</taxon>
        <taxon>Bacillati</taxon>
        <taxon>Bacillota</taxon>
        <taxon>Clostridia</taxon>
        <taxon>Lachnospirales</taxon>
        <taxon>Lachnospiraceae</taxon>
        <taxon>Anaerosacchariphilus</taxon>
    </lineage>
</organism>
<proteinExistence type="predicted"/>
<protein>
    <submittedName>
        <fullName evidence="2">Uncharacterized protein</fullName>
    </submittedName>
</protein>
<dbReference type="EMBL" id="QRCT01000032">
    <property type="protein sequence ID" value="RDU23235.1"/>
    <property type="molecule type" value="Genomic_DNA"/>
</dbReference>
<gene>
    <name evidence="2" type="ORF">DWV06_10685</name>
</gene>
<keyword evidence="3" id="KW-1185">Reference proteome</keyword>
<evidence type="ECO:0000313" key="2">
    <source>
        <dbReference type="EMBL" id="RDU23235.1"/>
    </source>
</evidence>
<evidence type="ECO:0000256" key="1">
    <source>
        <dbReference type="SAM" id="MobiDB-lite"/>
    </source>
</evidence>
<dbReference type="RefSeq" id="WP_115482179.1">
    <property type="nucleotide sequence ID" value="NZ_QRCT01000032.1"/>
</dbReference>
<feature type="compositionally biased region" description="Basic and acidic residues" evidence="1">
    <location>
        <begin position="476"/>
        <end position="511"/>
    </location>
</feature>
<sequence>MAEWRFPSNDYGENKGINDSGVAMFRGTPLKSLAREICQNSLDAATDKKTVVEFSMFSIPSSQIPGRDYLLDTFKRCLNFWGGQKALATKEFFTIAINMISGDSCNILRISDFNTTGLTGSREEINTDWTNLTKSSGASDKKGTAGGSYGIGKFAPFACSAFSTVFYSTYDINDEKAMQGVSRLVTFTREDGQNTQGTGYYGNDRNTPVYEELKFEQSFSRKNGQYGTDIYIAGYKYGGENWQKDIIVSILDGFLGAIWNEKLEVKVGEIYICKSELGNIMEAYHDDLTSYTDKYYEVLISNETVWYAEDFLNLGELRLGLLLGNQDSPNRISMIRQTGMKIMDKDRLPGHVPFTGVMFIEGQKINERLRLIENPEHTKWEPERSKNPIQERQLLKALNDYIKSKIEELISSGAGESIDAVGVGNFIPDEITNTENQATEEVVSEKILDVEIKQIKKKSVSKQAPGSSESDSENEELGHKEKGGNDTEWFHDGGKTENPEHKPGQEAHVEFGGDTPMLTKINVGIEKFVCMGIDKDAGKYMLMVVPNQDGTNGELELYLSAETQRYEAPIKNANVIGGTAQFSKNVISGLTFSKGQPIRISLELDYFDYCSMEVMMHATSK</sequence>
<evidence type="ECO:0000313" key="3">
    <source>
        <dbReference type="Proteomes" id="UP000255036"/>
    </source>
</evidence>
<reference evidence="2 3" key="1">
    <citation type="submission" date="2018-07" db="EMBL/GenBank/DDBJ databases">
        <title>Anaerosacharophilus polymeroproducens gen. nov. sp. nov., an anaerobic bacterium isolated from salt field.</title>
        <authorList>
            <person name="Kim W."/>
            <person name="Yang S.-H."/>
            <person name="Oh J."/>
            <person name="Lee J.-H."/>
            <person name="Kwon K.K."/>
        </authorList>
    </citation>
    <scope>NUCLEOTIDE SEQUENCE [LARGE SCALE GENOMIC DNA]</scope>
    <source>
        <strain evidence="2 3">MCWD5</strain>
    </source>
</reference>
<accession>A0A371AUI9</accession>
<dbReference type="OrthoDB" id="1395829at2"/>